<reference evidence="4" key="1">
    <citation type="submission" date="2020-12" db="EMBL/GenBank/DDBJ databases">
        <title>M. sibirica DSM 26468T genome.</title>
        <authorList>
            <person name="Thieme N."/>
            <person name="Rettenmaier R."/>
            <person name="Zverlov V."/>
            <person name="Liebl W."/>
        </authorList>
    </citation>
    <scope>NUCLEOTIDE SEQUENCE</scope>
    <source>
        <strain evidence="4">DSM 26468</strain>
    </source>
</reference>
<proteinExistence type="inferred from homology"/>
<dbReference type="Proteomes" id="UP000623269">
    <property type="component" value="Unassembled WGS sequence"/>
</dbReference>
<dbReference type="InterPro" id="IPR000415">
    <property type="entry name" value="Nitroreductase-like"/>
</dbReference>
<protein>
    <submittedName>
        <fullName evidence="4">Nitroreductase family protein</fullName>
    </submittedName>
</protein>
<dbReference type="Gene3D" id="3.40.109.10">
    <property type="entry name" value="NADH Oxidase"/>
    <property type="match status" value="1"/>
</dbReference>
<evidence type="ECO:0000256" key="2">
    <source>
        <dbReference type="ARBA" id="ARBA00023002"/>
    </source>
</evidence>
<dbReference type="RefSeq" id="WP_197660827.1">
    <property type="nucleotide sequence ID" value="NZ_JAEAGR010000005.1"/>
</dbReference>
<feature type="domain" description="Nitroreductase" evidence="3">
    <location>
        <begin position="65"/>
        <end position="149"/>
    </location>
</feature>
<evidence type="ECO:0000256" key="1">
    <source>
        <dbReference type="ARBA" id="ARBA00007118"/>
    </source>
</evidence>
<dbReference type="PANTHER" id="PTHR43673">
    <property type="entry name" value="NAD(P)H NITROREDUCTASE YDGI-RELATED"/>
    <property type="match status" value="1"/>
</dbReference>
<dbReference type="EMBL" id="JAEAGR010000005">
    <property type="protein sequence ID" value="MBH1940607.1"/>
    <property type="molecule type" value="Genomic_DNA"/>
</dbReference>
<evidence type="ECO:0000313" key="4">
    <source>
        <dbReference type="EMBL" id="MBH1940607.1"/>
    </source>
</evidence>
<keyword evidence="2" id="KW-0560">Oxidoreductase</keyword>
<organism evidence="4 5">
    <name type="scientific">Mobilitalea sibirica</name>
    <dbReference type="NCBI Taxonomy" id="1462919"/>
    <lineage>
        <taxon>Bacteria</taxon>
        <taxon>Bacillati</taxon>
        <taxon>Bacillota</taxon>
        <taxon>Clostridia</taxon>
        <taxon>Lachnospirales</taxon>
        <taxon>Lachnospiraceae</taxon>
        <taxon>Mobilitalea</taxon>
    </lineage>
</organism>
<accession>A0A8J7H1Y8</accession>
<dbReference type="CDD" id="cd02151">
    <property type="entry name" value="nitroreductase"/>
    <property type="match status" value="1"/>
</dbReference>
<dbReference type="GO" id="GO:0016491">
    <property type="term" value="F:oxidoreductase activity"/>
    <property type="evidence" value="ECO:0007669"/>
    <property type="project" value="UniProtKB-KW"/>
</dbReference>
<evidence type="ECO:0000259" key="3">
    <source>
        <dbReference type="Pfam" id="PF00881"/>
    </source>
</evidence>
<dbReference type="Pfam" id="PF00881">
    <property type="entry name" value="Nitroreductase"/>
    <property type="match status" value="2"/>
</dbReference>
<dbReference type="AlphaFoldDB" id="A0A8J7H1Y8"/>
<dbReference type="SUPFAM" id="SSF55469">
    <property type="entry name" value="FMN-dependent nitroreductase-like"/>
    <property type="match status" value="1"/>
</dbReference>
<dbReference type="PANTHER" id="PTHR43673:SF10">
    <property type="entry name" value="NADH DEHYDROGENASE_NAD(P)H NITROREDUCTASE XCC3605-RELATED"/>
    <property type="match status" value="1"/>
</dbReference>
<feature type="domain" description="Nitroreductase" evidence="3">
    <location>
        <begin position="5"/>
        <end position="59"/>
    </location>
</feature>
<dbReference type="InterPro" id="IPR029479">
    <property type="entry name" value="Nitroreductase"/>
</dbReference>
<comment type="similarity">
    <text evidence="1">Belongs to the nitroreductase family.</text>
</comment>
<keyword evidence="5" id="KW-1185">Reference proteome</keyword>
<comment type="caution">
    <text evidence="4">The sequence shown here is derived from an EMBL/GenBank/DDBJ whole genome shotgun (WGS) entry which is preliminary data.</text>
</comment>
<name>A0A8J7H1Y8_9FIRM</name>
<gene>
    <name evidence="4" type="ORF">I5677_06875</name>
</gene>
<sequence>MLDLLKTRRSIRRYQDKAIEQDKIDSILKAALLAPSSRSRRPWDYIVVTEKATLQKLSECRETSSALIAGAPLAIVIAANPKVCDVWIEDCSIAAILMQLSAHSLGLGSCWVQVRERFTKEQDKAENHIKKILGIPDDYHVECIIAVGYPAENKEPYQESDLPYHKLHLGKF</sequence>
<evidence type="ECO:0000313" key="5">
    <source>
        <dbReference type="Proteomes" id="UP000623269"/>
    </source>
</evidence>